<feature type="chain" id="PRO_5022202539" description="DUF4384 domain-containing protein" evidence="1">
    <location>
        <begin position="22"/>
        <end position="165"/>
    </location>
</feature>
<evidence type="ECO:0000259" key="2">
    <source>
        <dbReference type="Pfam" id="PF14326"/>
    </source>
</evidence>
<accession>A0A511QZP6</accession>
<dbReference type="EMBL" id="BJXL01000023">
    <property type="protein sequence ID" value="GEM82851.1"/>
    <property type="molecule type" value="Genomic_DNA"/>
</dbReference>
<sequence>MRRWFPLALLAVLLSSCFPVGRPGVTVGLRFGFDLSPIITRFEPDRGRGASYLVGESVRFVVSLTRAGYVTLVGIDPDGVTYEFDRIFLNPGTHLLSGPPGFRYELRPPRGIQRVRAIYTDTPHPTGFIFRGTYSSEGWDQQTSIYIQRSGSRVRDVAETFFYIR</sequence>
<proteinExistence type="predicted"/>
<evidence type="ECO:0000313" key="4">
    <source>
        <dbReference type="Proteomes" id="UP000321197"/>
    </source>
</evidence>
<evidence type="ECO:0000313" key="3">
    <source>
        <dbReference type="EMBL" id="GEM82851.1"/>
    </source>
</evidence>
<reference evidence="3 4" key="1">
    <citation type="submission" date="2019-07" db="EMBL/GenBank/DDBJ databases">
        <title>Whole genome shotgun sequence of Meiothermus hypogaeus NBRC 106114.</title>
        <authorList>
            <person name="Hosoyama A."/>
            <person name="Uohara A."/>
            <person name="Ohji S."/>
            <person name="Ichikawa N."/>
        </authorList>
    </citation>
    <scope>NUCLEOTIDE SEQUENCE [LARGE SCALE GENOMIC DNA]</scope>
    <source>
        <strain evidence="3 4">NBRC 106114</strain>
    </source>
</reference>
<comment type="caution">
    <text evidence="3">The sequence shown here is derived from an EMBL/GenBank/DDBJ whole genome shotgun (WGS) entry which is preliminary data.</text>
</comment>
<dbReference type="Pfam" id="PF14326">
    <property type="entry name" value="DUF4384"/>
    <property type="match status" value="1"/>
</dbReference>
<dbReference type="AlphaFoldDB" id="A0A511QZP6"/>
<feature type="signal peptide" evidence="1">
    <location>
        <begin position="1"/>
        <end position="21"/>
    </location>
</feature>
<dbReference type="PROSITE" id="PS51257">
    <property type="entry name" value="PROKAR_LIPOPROTEIN"/>
    <property type="match status" value="1"/>
</dbReference>
<organism evidence="3 4">
    <name type="scientific">Meiothermus hypogaeus NBRC 106114</name>
    <dbReference type="NCBI Taxonomy" id="1227553"/>
    <lineage>
        <taxon>Bacteria</taxon>
        <taxon>Thermotogati</taxon>
        <taxon>Deinococcota</taxon>
        <taxon>Deinococci</taxon>
        <taxon>Thermales</taxon>
        <taxon>Thermaceae</taxon>
        <taxon>Meiothermus</taxon>
    </lineage>
</organism>
<evidence type="ECO:0000256" key="1">
    <source>
        <dbReference type="SAM" id="SignalP"/>
    </source>
</evidence>
<dbReference type="OrthoDB" id="25807at2"/>
<name>A0A511QZP6_9DEIN</name>
<keyword evidence="1" id="KW-0732">Signal</keyword>
<protein>
    <recommendedName>
        <fullName evidence="2">DUF4384 domain-containing protein</fullName>
    </recommendedName>
</protein>
<gene>
    <name evidence="3" type="ORF">MHY01S_10170</name>
</gene>
<dbReference type="InterPro" id="IPR025493">
    <property type="entry name" value="DUF4384"/>
</dbReference>
<dbReference type="Proteomes" id="UP000321197">
    <property type="component" value="Unassembled WGS sequence"/>
</dbReference>
<dbReference type="RefSeq" id="WP_119342003.1">
    <property type="nucleotide sequence ID" value="NZ_BJXL01000023.1"/>
</dbReference>
<feature type="domain" description="DUF4384" evidence="2">
    <location>
        <begin position="52"/>
        <end position="123"/>
    </location>
</feature>